<evidence type="ECO:0000313" key="1">
    <source>
        <dbReference type="EMBL" id="WAB81704.1"/>
    </source>
</evidence>
<dbReference type="KEGG" id="mdb:OVN18_01405"/>
<accession>A0A9E8MLK0</accession>
<dbReference type="EMBL" id="CP113089">
    <property type="protein sequence ID" value="WAB81704.1"/>
    <property type="molecule type" value="Genomic_DNA"/>
</dbReference>
<organism evidence="1 2">
    <name type="scientific">Microcella daejeonensis</name>
    <dbReference type="NCBI Taxonomy" id="2994971"/>
    <lineage>
        <taxon>Bacteria</taxon>
        <taxon>Bacillati</taxon>
        <taxon>Actinomycetota</taxon>
        <taxon>Actinomycetes</taxon>
        <taxon>Micrococcales</taxon>
        <taxon>Microbacteriaceae</taxon>
        <taxon>Microcella</taxon>
    </lineage>
</organism>
<proteinExistence type="predicted"/>
<sequence length="97" mass="10034">MTDVHLRGEQLDALLALLGGARRSLDAAAEAGRTAGGACGHDGLSDAVDDVAGGWRLRRAALLDQVAVVHDGLEAIIDTFADLDARMGEAVTSEVPR</sequence>
<evidence type="ECO:0008006" key="3">
    <source>
        <dbReference type="Google" id="ProtNLM"/>
    </source>
</evidence>
<dbReference type="AlphaFoldDB" id="A0A9E8MLK0"/>
<evidence type="ECO:0000313" key="2">
    <source>
        <dbReference type="Proteomes" id="UP001164706"/>
    </source>
</evidence>
<name>A0A9E8MLK0_9MICO</name>
<dbReference type="RefSeq" id="WP_267737739.1">
    <property type="nucleotide sequence ID" value="NZ_CP113089.1"/>
</dbReference>
<keyword evidence="2" id="KW-1185">Reference proteome</keyword>
<reference evidence="1" key="1">
    <citation type="submission" date="2022-11" db="EMBL/GenBank/DDBJ databases">
        <title>Description of Microcella daejonensis nov. sp, isolated from riverside soil.</title>
        <authorList>
            <person name="Molina K.M."/>
            <person name="Kim S.B."/>
        </authorList>
    </citation>
    <scope>NUCLEOTIDE SEQUENCE</scope>
    <source>
        <strain evidence="1">MMS21-STM12</strain>
    </source>
</reference>
<gene>
    <name evidence="1" type="ORF">OVN18_01405</name>
</gene>
<dbReference type="Proteomes" id="UP001164706">
    <property type="component" value="Chromosome"/>
</dbReference>
<protein>
    <recommendedName>
        <fullName evidence="3">Excreted virulence factor EspC (Type VII ESX diderm)</fullName>
    </recommendedName>
</protein>